<dbReference type="PROSITE" id="PS51208">
    <property type="entry name" value="AUTOTRANSPORTER"/>
    <property type="match status" value="1"/>
</dbReference>
<feature type="chain" id="PRO_5032557809" evidence="1">
    <location>
        <begin position="32"/>
        <end position="1504"/>
    </location>
</feature>
<dbReference type="RefSeq" id="WP_184476705.1">
    <property type="nucleotide sequence ID" value="NZ_JACHOV010000011.1"/>
</dbReference>
<dbReference type="InterPro" id="IPR005546">
    <property type="entry name" value="Autotransporte_beta"/>
</dbReference>
<dbReference type="SMART" id="SM00869">
    <property type="entry name" value="Autotransporter"/>
    <property type="match status" value="1"/>
</dbReference>
<name>A0A840HYE1_9SPHN</name>
<gene>
    <name evidence="3" type="ORF">HNQ99_002859</name>
</gene>
<dbReference type="Proteomes" id="UP000575068">
    <property type="component" value="Unassembled WGS sequence"/>
</dbReference>
<evidence type="ECO:0000313" key="3">
    <source>
        <dbReference type="EMBL" id="MBB4642528.1"/>
    </source>
</evidence>
<sequence length="1504" mass="152771">MNRSVRFGHHSRVMFGASLLAMAVSAQSAQAQSCPGVDGDFCVINVTAADQDVSTSGGTHIVNNATGTSITQTSNDYLLIENQVSAGIDGLSLLPQTTGNGSPLDTIIINRGTIEGDLVFANGGIYVNDGGAITGNLTSLNANLAFGHADFFSGFKTEYFINRTTGGTGVQGTIDPGNGLDVYAQSFSTNGVYALPTTLPLHFEIAGVEVLGADTVVTITNLDPDEAATGLSLLGNGSIINRATINPISLLGTGLPDMVASTIHVAAVGYGGGLGQARHLIVPAWSQAMGQMVEVELIYGTALNSFANEGVVNGDLRLNTASFTNSGEINLSSDGQGTLLFGAADRDFIFANSGTISMIDNGARDIELTDAAIALATAIDATEKKAVSITNIGEIGGGLSFQGVASDFVFDNSGTISIAGNGNDIDRAVDLEIGLLEVALNPAFQEDAAADSISVTNNATGTLDGGISMFAHSKTFTFANHGSINSDVDDPFAEAVEIELDDYSLAQDGEDEIDAESASFTNTGTISGAVALELNASVTTFNNSGEIITGLTPSTTLFAEGASAVDIEQETALGATLNFTNGGTISTSDYAGVAVGIEVEAGDLGSGVPGAENANAAVTFVNSGTIAASGGTYLTPGNFLGLPSNQLLMDLSTALGVDVDAEAASSVSIINEAGGIINGRGFAHLGLPGGPQLIEGQPVNASGLTVAARADAVSIVNRGQILGGPGGSLVLPSGVTLIPDFDDIDFEGVLGTAIDTFSSNDDITNRATGRIEGGIALRSGDDTLRNYGTIISDINFGAGDDTFIQGIDAIFTGTADGGDGADRFLLDITGGGAINNAIYDQLVNFETLGLTGTGTISSDAPLPVETFELTGDDPITFDGIIETLGPVAITGTTTNDTLTVHGTVNGDVDLGDGDNSFDLDGAVNGDVSFGSGGDTLILQPGWSISGTATGGEGHDSLSAPVTGSYEEPTEIDLAAFQSFEELNITSGGVGTVSGDLEFEEINVDDGRVIGLAGSTISGDVNVSSGGTFGSAGTVNGDIGVNGTLSPGSSPGTMTINGNVTLSSGSTTLFEMTSTVSDAIIINGGLTIQTGATIEITGERPLTPGSIYNLITTTDGITGSSNATLTKLPTVLGFLNWTSHALQLLGTFQTRSGASAQVVATADYLNQLLIGGEATAGILAAAPDLVGSDGYASDAAMATLNAEAYASISQIGVENGLAVSSALRSANFGAHDSEAGPFAFGEGFGAWRNFKAESRSGVSRADVHSAGFFGGIGYGNENVSVAAFIGHVDGSQSINSIGASNDADGTFFGAGAHLAFAGFRFGASVVRDHSSADTSRTLFNGAEATSHYRLRGTTADIHAGYGFAFGRGWDIGPEFGVTHVSVKRGAATETGGGAFSLNVAKDRISYTFLTADLALQMREGALRPWLTAGLRQRLDNDSARATASLAGVSTSFTVPGVQRDRSFANIGAGVAWKVLPALTLFTRGNSEFGSDNNAHSVDAGLKLRF</sequence>
<dbReference type="Gene3D" id="2.160.20.160">
    <property type="match status" value="1"/>
</dbReference>
<protein>
    <submittedName>
        <fullName evidence="3">Uncharacterized protein with beta-barrel porin domain</fullName>
    </submittedName>
</protein>
<dbReference type="Pfam" id="PF03797">
    <property type="entry name" value="Autotransporter"/>
    <property type="match status" value="1"/>
</dbReference>
<keyword evidence="1" id="KW-0732">Signal</keyword>
<dbReference type="SUPFAM" id="SSF103515">
    <property type="entry name" value="Autotransporter"/>
    <property type="match status" value="1"/>
</dbReference>
<evidence type="ECO:0000259" key="2">
    <source>
        <dbReference type="PROSITE" id="PS51208"/>
    </source>
</evidence>
<evidence type="ECO:0000313" key="4">
    <source>
        <dbReference type="Proteomes" id="UP000575068"/>
    </source>
</evidence>
<proteinExistence type="predicted"/>
<evidence type="ECO:0000256" key="1">
    <source>
        <dbReference type="SAM" id="SignalP"/>
    </source>
</evidence>
<accession>A0A840HYE1</accession>
<feature type="domain" description="Autotransporter" evidence="2">
    <location>
        <begin position="1231"/>
        <end position="1504"/>
    </location>
</feature>
<dbReference type="Gene3D" id="2.40.128.130">
    <property type="entry name" value="Autotransporter beta-domain"/>
    <property type="match status" value="1"/>
</dbReference>
<feature type="signal peptide" evidence="1">
    <location>
        <begin position="1"/>
        <end position="31"/>
    </location>
</feature>
<reference evidence="3 4" key="1">
    <citation type="submission" date="2020-08" db="EMBL/GenBank/DDBJ databases">
        <title>Genomic Encyclopedia of Type Strains, Phase IV (KMG-IV): sequencing the most valuable type-strain genomes for metagenomic binning, comparative biology and taxonomic classification.</title>
        <authorList>
            <person name="Goeker M."/>
        </authorList>
    </citation>
    <scope>NUCLEOTIDE SEQUENCE [LARGE SCALE GENOMIC DNA]</scope>
    <source>
        <strain evidence="3 4">DSM 7465</strain>
    </source>
</reference>
<organism evidence="3 4">
    <name type="scientific">Rhizorhapis suberifaciens</name>
    <name type="common">corky root of lettuce</name>
    <dbReference type="NCBI Taxonomy" id="13656"/>
    <lineage>
        <taxon>Bacteria</taxon>
        <taxon>Pseudomonadati</taxon>
        <taxon>Pseudomonadota</taxon>
        <taxon>Alphaproteobacteria</taxon>
        <taxon>Sphingomonadales</taxon>
        <taxon>Sphingomonadaceae</taxon>
        <taxon>Rhizorhapis</taxon>
    </lineage>
</organism>
<keyword evidence="4" id="KW-1185">Reference proteome</keyword>
<dbReference type="InterPro" id="IPR036709">
    <property type="entry name" value="Autotransporte_beta_dom_sf"/>
</dbReference>
<dbReference type="EMBL" id="JACHOV010000011">
    <property type="protein sequence ID" value="MBB4642528.1"/>
    <property type="molecule type" value="Genomic_DNA"/>
</dbReference>
<comment type="caution">
    <text evidence="3">The sequence shown here is derived from an EMBL/GenBank/DDBJ whole genome shotgun (WGS) entry which is preliminary data.</text>
</comment>